<dbReference type="InterPro" id="IPR045073">
    <property type="entry name" value="Omega/Tau-like"/>
</dbReference>
<evidence type="ECO:0000313" key="7">
    <source>
        <dbReference type="EMBL" id="CAL4931918.1"/>
    </source>
</evidence>
<reference evidence="7 8" key="2">
    <citation type="submission" date="2024-10" db="EMBL/GenBank/DDBJ databases">
        <authorList>
            <person name="Ryan C."/>
        </authorList>
    </citation>
    <scope>NUCLEOTIDE SEQUENCE [LARGE SCALE GENOMIC DNA]</scope>
</reference>
<dbReference type="PROSITE" id="PS50404">
    <property type="entry name" value="GST_NTER"/>
    <property type="match status" value="2"/>
</dbReference>
<evidence type="ECO:0000259" key="5">
    <source>
        <dbReference type="PROSITE" id="PS50404"/>
    </source>
</evidence>
<dbReference type="CDD" id="cd03058">
    <property type="entry name" value="GST_N_Tau"/>
    <property type="match status" value="2"/>
</dbReference>
<dbReference type="PROSITE" id="PS50405">
    <property type="entry name" value="GST_CTER"/>
    <property type="match status" value="2"/>
</dbReference>
<dbReference type="Gene3D" id="1.20.1050.10">
    <property type="match status" value="2"/>
</dbReference>
<organism evidence="7 8">
    <name type="scientific">Urochloa decumbens</name>
    <dbReference type="NCBI Taxonomy" id="240449"/>
    <lineage>
        <taxon>Eukaryota</taxon>
        <taxon>Viridiplantae</taxon>
        <taxon>Streptophyta</taxon>
        <taxon>Embryophyta</taxon>
        <taxon>Tracheophyta</taxon>
        <taxon>Spermatophyta</taxon>
        <taxon>Magnoliopsida</taxon>
        <taxon>Liliopsida</taxon>
        <taxon>Poales</taxon>
        <taxon>Poaceae</taxon>
        <taxon>PACMAD clade</taxon>
        <taxon>Panicoideae</taxon>
        <taxon>Panicodae</taxon>
        <taxon>Paniceae</taxon>
        <taxon>Melinidinae</taxon>
        <taxon>Urochloa</taxon>
    </lineage>
</organism>
<gene>
    <name evidence="7" type="ORF">URODEC1_LOCUS27324</name>
</gene>
<dbReference type="FunFam" id="1.20.1050.10:FF:000023">
    <property type="entry name" value="Probable glutathione S-transferase GSTU6"/>
    <property type="match status" value="2"/>
</dbReference>
<dbReference type="InterPro" id="IPR036282">
    <property type="entry name" value="Glutathione-S-Trfase_C_sf"/>
</dbReference>
<dbReference type="PANTHER" id="PTHR11260:SF529">
    <property type="entry name" value="GLUTATHIONE S-TRANSFERASE"/>
    <property type="match status" value="1"/>
</dbReference>
<dbReference type="InterPro" id="IPR045074">
    <property type="entry name" value="GST_C_Tau"/>
</dbReference>
<dbReference type="InterPro" id="IPR040079">
    <property type="entry name" value="Glutathione_S-Trfase"/>
</dbReference>
<dbReference type="CDD" id="cd03185">
    <property type="entry name" value="GST_C_Tau"/>
    <property type="match status" value="2"/>
</dbReference>
<feature type="domain" description="GST C-terminal" evidence="6">
    <location>
        <begin position="335"/>
        <end position="471"/>
    </location>
</feature>
<dbReference type="PANTHER" id="PTHR11260">
    <property type="entry name" value="GLUTATHIONE S-TRANSFERASE, GST, SUPERFAMILY, GST DOMAIN CONTAINING"/>
    <property type="match status" value="1"/>
</dbReference>
<dbReference type="EC" id="2.5.1.18" evidence="1"/>
<accession>A0ABC8XVQ2</accession>
<protein>
    <recommendedName>
        <fullName evidence="1">glutathione transferase</fullName>
        <ecNumber evidence="1">2.5.1.18</ecNumber>
    </recommendedName>
</protein>
<dbReference type="SFLD" id="SFLDS00019">
    <property type="entry name" value="Glutathione_Transferase_(cytos"/>
    <property type="match status" value="2"/>
</dbReference>
<dbReference type="EMBL" id="OZ075125">
    <property type="protein sequence ID" value="CAL4931918.1"/>
    <property type="molecule type" value="Genomic_DNA"/>
</dbReference>
<evidence type="ECO:0000256" key="2">
    <source>
        <dbReference type="ARBA" id="ARBA00022679"/>
    </source>
</evidence>
<dbReference type="SFLD" id="SFLDG01152">
    <property type="entry name" value="Main.3:_Omega-_and_Tau-like"/>
    <property type="match status" value="2"/>
</dbReference>
<evidence type="ECO:0000256" key="3">
    <source>
        <dbReference type="ARBA" id="ARBA00025743"/>
    </source>
</evidence>
<keyword evidence="8" id="KW-1185">Reference proteome</keyword>
<comment type="catalytic activity">
    <reaction evidence="4">
        <text>RX + glutathione = an S-substituted glutathione + a halide anion + H(+)</text>
        <dbReference type="Rhea" id="RHEA:16437"/>
        <dbReference type="ChEBI" id="CHEBI:15378"/>
        <dbReference type="ChEBI" id="CHEBI:16042"/>
        <dbReference type="ChEBI" id="CHEBI:17792"/>
        <dbReference type="ChEBI" id="CHEBI:57925"/>
        <dbReference type="ChEBI" id="CHEBI:90779"/>
        <dbReference type="EC" id="2.5.1.18"/>
    </reaction>
</comment>
<dbReference type="Gene3D" id="3.40.30.10">
    <property type="entry name" value="Glutaredoxin"/>
    <property type="match status" value="2"/>
</dbReference>
<name>A0ABC8XVQ2_9POAL</name>
<dbReference type="InterPro" id="IPR010987">
    <property type="entry name" value="Glutathione-S-Trfase_C-like"/>
</dbReference>
<feature type="domain" description="GST C-terminal" evidence="6">
    <location>
        <begin position="92"/>
        <end position="229"/>
    </location>
</feature>
<dbReference type="InterPro" id="IPR004045">
    <property type="entry name" value="Glutathione_S-Trfase_N"/>
</dbReference>
<feature type="domain" description="GST N-terminal" evidence="5">
    <location>
        <begin position="6"/>
        <end position="85"/>
    </location>
</feature>
<dbReference type="GO" id="GO:0004364">
    <property type="term" value="F:glutathione transferase activity"/>
    <property type="evidence" value="ECO:0007669"/>
    <property type="project" value="UniProtKB-EC"/>
</dbReference>
<dbReference type="SFLD" id="SFLDG00358">
    <property type="entry name" value="Main_(cytGST)"/>
    <property type="match status" value="2"/>
</dbReference>
<evidence type="ECO:0000259" key="6">
    <source>
        <dbReference type="PROSITE" id="PS50405"/>
    </source>
</evidence>
<dbReference type="Pfam" id="PF13410">
    <property type="entry name" value="GST_C_2"/>
    <property type="match status" value="2"/>
</dbReference>
<dbReference type="AlphaFoldDB" id="A0ABC8XVQ2"/>
<keyword evidence="2" id="KW-0808">Transferase</keyword>
<dbReference type="InterPro" id="IPR036249">
    <property type="entry name" value="Thioredoxin-like_sf"/>
</dbReference>
<comment type="similarity">
    <text evidence="3">Belongs to the GST superfamily. Tau family.</text>
</comment>
<sequence>MAGGGDELKLLGMWASPFVLRVKLALGFKGISYEYVEENLRNKSDLLLESNPVHKKVPVLIHNGKPVCDSQIIVQYLDEVYSATGPSFLPADPYERAMARFWAAFIDDKFLASWLKAGRGKTEEEKAEGLKETFAAVETLEGAFKECSRGKPFFGGDNVGYLDIALGALVAWMRTAEVRHGIRLFDASRSPLLEKWVERFGKLDEVVAVLPDIDRLVEHAKVREAEVAAAAANKILIVSIVEMAGEGDELKLLGMWASPFVMRVKLALGFKGLSYEDVEEDIFGGKSELLLKSNPVHKKVPVLLHNGKPVCESQIIVQYIDEAFTGTGPSFLPSDPYERALARFWGAYIDDKLLASFLQSATGKTEEEKAEGMKQTLVAVENMEGAFKEISKGKPFFGGDTIGYLDVTLGALVSWVHAAEKMYGMRLFDATRSPLLNAWLERFGALDVTKAVLADVDKLVEYGKKRQAASSNN</sequence>
<feature type="domain" description="GST N-terminal" evidence="5">
    <location>
        <begin position="248"/>
        <end position="328"/>
    </location>
</feature>
<dbReference type="SUPFAM" id="SSF47616">
    <property type="entry name" value="GST C-terminal domain-like"/>
    <property type="match status" value="2"/>
</dbReference>
<proteinExistence type="inferred from homology"/>
<evidence type="ECO:0000256" key="1">
    <source>
        <dbReference type="ARBA" id="ARBA00012452"/>
    </source>
</evidence>
<dbReference type="Proteomes" id="UP001497457">
    <property type="component" value="Chromosome 15b"/>
</dbReference>
<evidence type="ECO:0000256" key="4">
    <source>
        <dbReference type="ARBA" id="ARBA00047960"/>
    </source>
</evidence>
<dbReference type="Pfam" id="PF02798">
    <property type="entry name" value="GST_N"/>
    <property type="match status" value="2"/>
</dbReference>
<reference evidence="8" key="1">
    <citation type="submission" date="2024-06" db="EMBL/GenBank/DDBJ databases">
        <authorList>
            <person name="Ryan C."/>
        </authorList>
    </citation>
    <scope>NUCLEOTIDE SEQUENCE [LARGE SCALE GENOMIC DNA]</scope>
</reference>
<dbReference type="FunFam" id="3.40.30.10:FF:000044">
    <property type="entry name" value="Glutathione S-transferase GSTU6"/>
    <property type="match status" value="2"/>
</dbReference>
<evidence type="ECO:0000313" key="8">
    <source>
        <dbReference type="Proteomes" id="UP001497457"/>
    </source>
</evidence>
<dbReference type="SUPFAM" id="SSF52833">
    <property type="entry name" value="Thioredoxin-like"/>
    <property type="match status" value="2"/>
</dbReference>